<evidence type="ECO:0000313" key="3">
    <source>
        <dbReference type="EMBL" id="AWI09633.1"/>
    </source>
</evidence>
<name>A0A2U8E406_9BACT</name>
<dbReference type="Proteomes" id="UP000244896">
    <property type="component" value="Chromosome"/>
</dbReference>
<dbReference type="OrthoDB" id="9785949at2"/>
<gene>
    <name evidence="3" type="ORF">CKA38_10585</name>
</gene>
<dbReference type="RefSeq" id="WP_108825444.1">
    <property type="nucleotide sequence ID" value="NZ_CP023004.1"/>
</dbReference>
<sequence>MKTQLQEILLRGLDEEIEAKHDLRGKINAPAKGWLRAVREALGLSQRDIAARMRIRQQPYASMEKREADGTVSLSTLRRAADALDCELVYFLVPKEQAAKSFAELATRDDAALKHLRATEHSMALEGQAVGDLPAMPAPQSPAPENDEKTSRP</sequence>
<dbReference type="SUPFAM" id="SSF47413">
    <property type="entry name" value="lambda repressor-like DNA-binding domains"/>
    <property type="match status" value="1"/>
</dbReference>
<dbReference type="GO" id="GO:0003677">
    <property type="term" value="F:DNA binding"/>
    <property type="evidence" value="ECO:0007669"/>
    <property type="project" value="InterPro"/>
</dbReference>
<protein>
    <recommendedName>
        <fullName evidence="2">HTH cro/C1-type domain-containing protein</fullName>
    </recommendedName>
</protein>
<dbReference type="EMBL" id="CP023004">
    <property type="protein sequence ID" value="AWI09633.1"/>
    <property type="molecule type" value="Genomic_DNA"/>
</dbReference>
<evidence type="ECO:0000259" key="2">
    <source>
        <dbReference type="PROSITE" id="PS50943"/>
    </source>
</evidence>
<proteinExistence type="predicted"/>
<dbReference type="PROSITE" id="PS50943">
    <property type="entry name" value="HTH_CROC1"/>
    <property type="match status" value="1"/>
</dbReference>
<keyword evidence="4" id="KW-1185">Reference proteome</keyword>
<dbReference type="InterPro" id="IPR001387">
    <property type="entry name" value="Cro/C1-type_HTH"/>
</dbReference>
<dbReference type="AlphaFoldDB" id="A0A2U8E406"/>
<feature type="domain" description="HTH cro/C1-type" evidence="2">
    <location>
        <begin position="35"/>
        <end position="91"/>
    </location>
</feature>
<organism evidence="3 4">
    <name type="scientific">Ereboglobus luteus</name>
    <dbReference type="NCBI Taxonomy" id="1796921"/>
    <lineage>
        <taxon>Bacteria</taxon>
        <taxon>Pseudomonadati</taxon>
        <taxon>Verrucomicrobiota</taxon>
        <taxon>Opitutia</taxon>
        <taxon>Opitutales</taxon>
        <taxon>Opitutaceae</taxon>
        <taxon>Ereboglobus</taxon>
    </lineage>
</organism>
<reference evidence="3 4" key="1">
    <citation type="journal article" date="2018" name="Syst. Appl. Microbiol.">
        <title>Ereboglobus luteus gen. nov. sp. nov. from cockroach guts, and new insights into the oxygen relationship of the genera Opitutus and Didymococcus (Verrucomicrobia: Opitutaceae).</title>
        <authorList>
            <person name="Tegtmeier D."/>
            <person name="Belitz A."/>
            <person name="Radek R."/>
            <person name="Heimerl T."/>
            <person name="Brune A."/>
        </authorList>
    </citation>
    <scope>NUCLEOTIDE SEQUENCE [LARGE SCALE GENOMIC DNA]</scope>
    <source>
        <strain evidence="3 4">Ho45</strain>
    </source>
</reference>
<dbReference type="InterPro" id="IPR010982">
    <property type="entry name" value="Lambda_DNA-bd_dom_sf"/>
</dbReference>
<dbReference type="CDD" id="cd00093">
    <property type="entry name" value="HTH_XRE"/>
    <property type="match status" value="1"/>
</dbReference>
<feature type="region of interest" description="Disordered" evidence="1">
    <location>
        <begin position="124"/>
        <end position="153"/>
    </location>
</feature>
<dbReference type="SMART" id="SM00530">
    <property type="entry name" value="HTH_XRE"/>
    <property type="match status" value="1"/>
</dbReference>
<accession>A0A2U8E406</accession>
<dbReference type="KEGG" id="elut:CKA38_10585"/>
<evidence type="ECO:0000313" key="4">
    <source>
        <dbReference type="Proteomes" id="UP000244896"/>
    </source>
</evidence>
<dbReference type="Pfam" id="PF01381">
    <property type="entry name" value="HTH_3"/>
    <property type="match status" value="1"/>
</dbReference>
<dbReference type="Gene3D" id="1.10.260.40">
    <property type="entry name" value="lambda repressor-like DNA-binding domains"/>
    <property type="match status" value="1"/>
</dbReference>
<evidence type="ECO:0000256" key="1">
    <source>
        <dbReference type="SAM" id="MobiDB-lite"/>
    </source>
</evidence>